<sequence length="76" mass="8903">MKQITRSYLFLQNHHLHYWHNLPCSMVTALYQRCVRPCGMHSTCSIVIGLYIQNNTNLILTSGEKYITMFRGSRIV</sequence>
<organism evidence="1">
    <name type="scientific">Arundo donax</name>
    <name type="common">Giant reed</name>
    <name type="synonym">Donax arundinaceus</name>
    <dbReference type="NCBI Taxonomy" id="35708"/>
    <lineage>
        <taxon>Eukaryota</taxon>
        <taxon>Viridiplantae</taxon>
        <taxon>Streptophyta</taxon>
        <taxon>Embryophyta</taxon>
        <taxon>Tracheophyta</taxon>
        <taxon>Spermatophyta</taxon>
        <taxon>Magnoliopsida</taxon>
        <taxon>Liliopsida</taxon>
        <taxon>Poales</taxon>
        <taxon>Poaceae</taxon>
        <taxon>PACMAD clade</taxon>
        <taxon>Arundinoideae</taxon>
        <taxon>Arundineae</taxon>
        <taxon>Arundo</taxon>
    </lineage>
</organism>
<name>A0A0A9CGF6_ARUDO</name>
<protein>
    <submittedName>
        <fullName evidence="1">Uncharacterized protein</fullName>
    </submittedName>
</protein>
<proteinExistence type="predicted"/>
<dbReference type="EMBL" id="GBRH01223269">
    <property type="protein sequence ID" value="JAD74626.1"/>
    <property type="molecule type" value="Transcribed_RNA"/>
</dbReference>
<reference evidence="1" key="2">
    <citation type="journal article" date="2015" name="Data Brief">
        <title>Shoot transcriptome of the giant reed, Arundo donax.</title>
        <authorList>
            <person name="Barrero R.A."/>
            <person name="Guerrero F.D."/>
            <person name="Moolhuijzen P."/>
            <person name="Goolsby J.A."/>
            <person name="Tidwell J."/>
            <person name="Bellgard S.E."/>
            <person name="Bellgard M.I."/>
        </authorList>
    </citation>
    <scope>NUCLEOTIDE SEQUENCE</scope>
    <source>
        <tissue evidence="1">Shoot tissue taken approximately 20 cm above the soil surface</tissue>
    </source>
</reference>
<reference evidence="1" key="1">
    <citation type="submission" date="2014-09" db="EMBL/GenBank/DDBJ databases">
        <authorList>
            <person name="Magalhaes I.L.F."/>
            <person name="Oliveira U."/>
            <person name="Santos F.R."/>
            <person name="Vidigal T.H.D.A."/>
            <person name="Brescovit A.D."/>
            <person name="Santos A.J."/>
        </authorList>
    </citation>
    <scope>NUCLEOTIDE SEQUENCE</scope>
    <source>
        <tissue evidence="1">Shoot tissue taken approximately 20 cm above the soil surface</tissue>
    </source>
</reference>
<accession>A0A0A9CGF6</accession>
<evidence type="ECO:0000313" key="1">
    <source>
        <dbReference type="EMBL" id="JAD74626.1"/>
    </source>
</evidence>
<dbReference type="AlphaFoldDB" id="A0A0A9CGF6"/>